<feature type="region of interest" description="Disordered" evidence="2">
    <location>
        <begin position="1"/>
        <end position="61"/>
    </location>
</feature>
<dbReference type="EMBL" id="CM003107">
    <property type="protein sequence ID" value="KUI73447.1"/>
    <property type="molecule type" value="Genomic_DNA"/>
</dbReference>
<dbReference type="InterPro" id="IPR039903">
    <property type="entry name" value="Zswim2"/>
</dbReference>
<evidence type="ECO:0000259" key="4">
    <source>
        <dbReference type="PROSITE" id="PS50966"/>
    </source>
</evidence>
<keyword evidence="1" id="KW-0479">Metal-binding</keyword>
<dbReference type="Gene3D" id="3.30.40.10">
    <property type="entry name" value="Zinc/RING finger domain, C3HC4 (zinc finger)"/>
    <property type="match status" value="1"/>
</dbReference>
<dbReference type="AlphaFoldDB" id="A0A194WAU1"/>
<dbReference type="Proteomes" id="UP000078559">
    <property type="component" value="Chromosome 10"/>
</dbReference>
<dbReference type="PANTHER" id="PTHR21540">
    <property type="entry name" value="RING FINGER AND SWIM DOMAIN-CONTAINING PROTEIN 2"/>
    <property type="match status" value="1"/>
</dbReference>
<dbReference type="PANTHER" id="PTHR21540:SF0">
    <property type="entry name" value="PHD FAMILY PROTEIN"/>
    <property type="match status" value="1"/>
</dbReference>
<dbReference type="Pfam" id="PF13639">
    <property type="entry name" value="zf-RING_2"/>
    <property type="match status" value="1"/>
</dbReference>
<name>A0A194WAU1_CYTMA</name>
<dbReference type="InterPro" id="IPR007527">
    <property type="entry name" value="Znf_SWIM"/>
</dbReference>
<keyword evidence="1" id="KW-0862">Zinc</keyword>
<dbReference type="GO" id="GO:0061630">
    <property type="term" value="F:ubiquitin protein ligase activity"/>
    <property type="evidence" value="ECO:0007669"/>
    <property type="project" value="InterPro"/>
</dbReference>
<protein>
    <submittedName>
        <fullName evidence="5">E3 ubiquitin-protein ligase Zswim2</fullName>
    </submittedName>
</protein>
<dbReference type="PROSITE" id="PS50089">
    <property type="entry name" value="ZF_RING_2"/>
    <property type="match status" value="1"/>
</dbReference>
<sequence>MGVEPNQSVYDAPSSSTHKHKAAEAATASDAYQTECIDEPKKRKTSRSAASQAGEKRLRRYRPKAPQSFLEIYNRATTQRFFVLSRVRGGTQECPEELVELTGSTGNIYTVCIAKQPTCDCPHAKAGNQCKHVVYVLARVLRAKLEYTYQLALLGTELQEIFASAPPIVDEAGAGGGEKDKNRKAVDGDCPICFEEMEEGKEEIVWCKAACGQNIHKQCFEMWSSTKKKSDGAHAKVTCPYCRSVWEGDLDMVKKISKAVKVNAKGYRNVADQLGISKKRDYSTYSTWWSRHPQNRGHRYVESYEHDDGDGDNDDY</sequence>
<accession>A0A194WAU1</accession>
<evidence type="ECO:0000256" key="1">
    <source>
        <dbReference type="PROSITE-ProRule" id="PRU00175"/>
    </source>
</evidence>
<evidence type="ECO:0000313" key="6">
    <source>
        <dbReference type="Proteomes" id="UP000078559"/>
    </source>
</evidence>
<feature type="domain" description="RING-type" evidence="3">
    <location>
        <begin position="190"/>
        <end position="243"/>
    </location>
</feature>
<evidence type="ECO:0000256" key="2">
    <source>
        <dbReference type="SAM" id="MobiDB-lite"/>
    </source>
</evidence>
<evidence type="ECO:0000259" key="3">
    <source>
        <dbReference type="PROSITE" id="PS50089"/>
    </source>
</evidence>
<dbReference type="GO" id="GO:0008270">
    <property type="term" value="F:zinc ion binding"/>
    <property type="evidence" value="ECO:0007669"/>
    <property type="project" value="UniProtKB-KW"/>
</dbReference>
<dbReference type="PROSITE" id="PS50966">
    <property type="entry name" value="ZF_SWIM"/>
    <property type="match status" value="1"/>
</dbReference>
<gene>
    <name evidence="5" type="ORF">VM1G_09090</name>
</gene>
<proteinExistence type="predicted"/>
<dbReference type="SUPFAM" id="SSF57850">
    <property type="entry name" value="RING/U-box"/>
    <property type="match status" value="1"/>
</dbReference>
<organism evidence="5 6">
    <name type="scientific">Cytospora mali</name>
    <name type="common">Apple Valsa canker fungus</name>
    <name type="synonym">Valsa mali</name>
    <dbReference type="NCBI Taxonomy" id="578113"/>
    <lineage>
        <taxon>Eukaryota</taxon>
        <taxon>Fungi</taxon>
        <taxon>Dikarya</taxon>
        <taxon>Ascomycota</taxon>
        <taxon>Pezizomycotina</taxon>
        <taxon>Sordariomycetes</taxon>
        <taxon>Sordariomycetidae</taxon>
        <taxon>Diaporthales</taxon>
        <taxon>Cytosporaceae</taxon>
        <taxon>Cytospora</taxon>
    </lineage>
</organism>
<reference evidence="5" key="1">
    <citation type="submission" date="2014-12" db="EMBL/GenBank/DDBJ databases">
        <title>Genome Sequence of Valsa Canker Pathogens Uncovers a Specific Adaption of Colonization on Woody Bark.</title>
        <authorList>
            <person name="Yin Z."/>
            <person name="Liu H."/>
            <person name="Gao X."/>
            <person name="Li Z."/>
            <person name="Song N."/>
            <person name="Ke X."/>
            <person name="Dai Q."/>
            <person name="Wu Y."/>
            <person name="Sun Y."/>
            <person name="Xu J.-R."/>
            <person name="Kang Z.K."/>
            <person name="Wang L."/>
            <person name="Huang L."/>
        </authorList>
    </citation>
    <scope>NUCLEOTIDE SEQUENCE [LARGE SCALE GENOMIC DNA]</scope>
    <source>
        <strain evidence="5">03-8</strain>
    </source>
</reference>
<keyword evidence="1" id="KW-0863">Zinc-finger</keyword>
<feature type="domain" description="SWIM-type" evidence="4">
    <location>
        <begin position="109"/>
        <end position="141"/>
    </location>
</feature>
<evidence type="ECO:0000313" key="5">
    <source>
        <dbReference type="EMBL" id="KUI73447.1"/>
    </source>
</evidence>
<dbReference type="InterPro" id="IPR001841">
    <property type="entry name" value="Znf_RING"/>
</dbReference>
<dbReference type="InterPro" id="IPR013083">
    <property type="entry name" value="Znf_RING/FYVE/PHD"/>
</dbReference>
<dbReference type="OrthoDB" id="2122982at2759"/>
<keyword evidence="6" id="KW-1185">Reference proteome</keyword>